<dbReference type="AlphaFoldDB" id="A0A1Z5JMC5"/>
<dbReference type="InterPro" id="IPR032675">
    <property type="entry name" value="LRR_dom_sf"/>
</dbReference>
<dbReference type="EMBL" id="BDSP01000087">
    <property type="protein sequence ID" value="GAX15012.1"/>
    <property type="molecule type" value="Genomic_DNA"/>
</dbReference>
<dbReference type="Gene3D" id="3.80.10.10">
    <property type="entry name" value="Ribonuclease Inhibitor"/>
    <property type="match status" value="1"/>
</dbReference>
<gene>
    <name evidence="2" type="ORF">FisN_12Lh292</name>
</gene>
<reference evidence="2 3" key="1">
    <citation type="journal article" date="2015" name="Plant Cell">
        <title>Oil accumulation by the oleaginous diatom Fistulifera solaris as revealed by the genome and transcriptome.</title>
        <authorList>
            <person name="Tanaka T."/>
            <person name="Maeda Y."/>
            <person name="Veluchamy A."/>
            <person name="Tanaka M."/>
            <person name="Abida H."/>
            <person name="Marechal E."/>
            <person name="Bowler C."/>
            <person name="Muto M."/>
            <person name="Sunaga Y."/>
            <person name="Tanaka M."/>
            <person name="Yoshino T."/>
            <person name="Taniguchi T."/>
            <person name="Fukuda Y."/>
            <person name="Nemoto M."/>
            <person name="Matsumoto M."/>
            <person name="Wong P.S."/>
            <person name="Aburatani S."/>
            <person name="Fujibuchi W."/>
        </authorList>
    </citation>
    <scope>NUCLEOTIDE SEQUENCE [LARGE SCALE GENOMIC DNA]</scope>
    <source>
        <strain evidence="2 3">JPCC DA0580</strain>
    </source>
</reference>
<keyword evidence="1" id="KW-0812">Transmembrane</keyword>
<evidence type="ECO:0000313" key="3">
    <source>
        <dbReference type="Proteomes" id="UP000198406"/>
    </source>
</evidence>
<comment type="caution">
    <text evidence="2">The sequence shown here is derived from an EMBL/GenBank/DDBJ whole genome shotgun (WGS) entry which is preliminary data.</text>
</comment>
<organism evidence="2 3">
    <name type="scientific">Fistulifera solaris</name>
    <name type="common">Oleaginous diatom</name>
    <dbReference type="NCBI Taxonomy" id="1519565"/>
    <lineage>
        <taxon>Eukaryota</taxon>
        <taxon>Sar</taxon>
        <taxon>Stramenopiles</taxon>
        <taxon>Ochrophyta</taxon>
        <taxon>Bacillariophyta</taxon>
        <taxon>Bacillariophyceae</taxon>
        <taxon>Bacillariophycidae</taxon>
        <taxon>Naviculales</taxon>
        <taxon>Naviculaceae</taxon>
        <taxon>Fistulifera</taxon>
    </lineage>
</organism>
<protein>
    <submittedName>
        <fullName evidence="2">Uncharacterized protein</fullName>
    </submittedName>
</protein>
<sequence>MSLNYEIPHGDRPPSYHNWQYADEASLYSIAEDSRENGSDVFSVTEAPEIPAFIIQPDVKWVQEDILPKEEEIDGPSHSDMKGGFPRLLRNKWIKLGLAGLLLLVAVLAIAIGVRASNSDTKAVPESIEVGAEAPEDVPVAIPVALPSASPTLSASSSFPTQQPSLDSSVVTVSPTQLAPYELATRFVTNALSACADASLLQDTTFPQGRIFEKLVLELLEETTVDADGFVYYPLDYGDAFIKEKFGLEMLYEATNGDAWNNNINWKTENDPCAGWNGVQNCRPRREGSCGVVEVDLASNNLSGYIPPELCCLPCLEILNLSDNLLAGDTPGCLMSGVSLTLDNNMYLNAESAQVNSSP</sequence>
<dbReference type="SUPFAM" id="SSF52058">
    <property type="entry name" value="L domain-like"/>
    <property type="match status" value="1"/>
</dbReference>
<name>A0A1Z5JMC5_FISSO</name>
<dbReference type="Proteomes" id="UP000198406">
    <property type="component" value="Unassembled WGS sequence"/>
</dbReference>
<proteinExistence type="predicted"/>
<keyword evidence="1" id="KW-0472">Membrane</keyword>
<keyword evidence="1" id="KW-1133">Transmembrane helix</keyword>
<dbReference type="OrthoDB" id="49138at2759"/>
<keyword evidence="3" id="KW-1185">Reference proteome</keyword>
<accession>A0A1Z5JMC5</accession>
<feature type="transmembrane region" description="Helical" evidence="1">
    <location>
        <begin position="96"/>
        <end position="114"/>
    </location>
</feature>
<evidence type="ECO:0000313" key="2">
    <source>
        <dbReference type="EMBL" id="GAX15012.1"/>
    </source>
</evidence>
<evidence type="ECO:0000256" key="1">
    <source>
        <dbReference type="SAM" id="Phobius"/>
    </source>
</evidence>
<dbReference type="InParanoid" id="A0A1Z5JMC5"/>